<keyword evidence="2" id="KW-0472">Membrane</keyword>
<dbReference type="SUPFAM" id="SSF74653">
    <property type="entry name" value="TolA/TonB C-terminal domain"/>
    <property type="match status" value="1"/>
</dbReference>
<dbReference type="AlphaFoldDB" id="A0A5B9E6B6"/>
<feature type="compositionally biased region" description="Basic and acidic residues" evidence="1">
    <location>
        <begin position="108"/>
        <end position="131"/>
    </location>
</feature>
<keyword evidence="2" id="KW-1133">Transmembrane helix</keyword>
<dbReference type="EMBL" id="CP042806">
    <property type="protein sequence ID" value="QEE27144.1"/>
    <property type="molecule type" value="Genomic_DNA"/>
</dbReference>
<dbReference type="OrthoDB" id="120429at2"/>
<name>A0A5B9E6B6_9BACT</name>
<evidence type="ECO:0000256" key="2">
    <source>
        <dbReference type="SAM" id="Phobius"/>
    </source>
</evidence>
<evidence type="ECO:0000313" key="4">
    <source>
        <dbReference type="Proteomes" id="UP000321820"/>
    </source>
</evidence>
<feature type="compositionally biased region" description="Pro residues" evidence="1">
    <location>
        <begin position="143"/>
        <end position="156"/>
    </location>
</feature>
<dbReference type="Gene3D" id="3.30.1150.10">
    <property type="match status" value="1"/>
</dbReference>
<keyword evidence="4" id="KW-1185">Reference proteome</keyword>
<dbReference type="KEGG" id="talb:FTW19_03400"/>
<sequence>MTPVETPPNAPSPELRGRKARRYDEMEHHELLHLMDEIDDERARARFRESIYISVIVWLILGWFMFYGPRVLFHQGKVISVVDALKQRDKELRYLDLPPDVSKKLPKKPTDIISDKDRVAQTKTPTLDKKTLQQLQAMQRSAPPAPVQAPPAPQPAPQQAAPAPAPQQQQPAPQQAQQQPLPSTPLPQHQPPPQQQASLDAPKPNFNTNRASTGFGNLVQQAAQAARSGGGGGNYGQNANPQHPGLQAGAEILSDTMGVDFGPYMRRLRNDIQRNWDPLIPESVRPPILKQGVTGIRFVILPDGRIGNILLETKSGDVALDKAAWGAITAEGQFPPLPKEFKGPYLELRCGFFYNMPVQ</sequence>
<evidence type="ECO:0000256" key="1">
    <source>
        <dbReference type="SAM" id="MobiDB-lite"/>
    </source>
</evidence>
<protein>
    <submittedName>
        <fullName evidence="3">TonB C-terminal domain-containing protein</fullName>
    </submittedName>
</protein>
<dbReference type="Proteomes" id="UP000321820">
    <property type="component" value="Chromosome"/>
</dbReference>
<feature type="transmembrane region" description="Helical" evidence="2">
    <location>
        <begin position="51"/>
        <end position="68"/>
    </location>
</feature>
<gene>
    <name evidence="3" type="ORF">FTW19_03400</name>
</gene>
<dbReference type="Pfam" id="PF13103">
    <property type="entry name" value="TonB_2"/>
    <property type="match status" value="1"/>
</dbReference>
<proteinExistence type="predicted"/>
<dbReference type="RefSeq" id="WP_147646338.1">
    <property type="nucleotide sequence ID" value="NZ_CP042806.1"/>
</dbReference>
<accession>A0A5B9E6B6</accession>
<reference evidence="3 4" key="1">
    <citation type="submission" date="2019-08" db="EMBL/GenBank/DDBJ databases">
        <title>Complete genome sequence of Terriglobus albidus strain ORNL.</title>
        <authorList>
            <person name="Podar M."/>
        </authorList>
    </citation>
    <scope>NUCLEOTIDE SEQUENCE [LARGE SCALE GENOMIC DNA]</scope>
    <source>
        <strain evidence="3 4">ORNL</strain>
    </source>
</reference>
<dbReference type="InterPro" id="IPR051045">
    <property type="entry name" value="TonB-dependent_transducer"/>
</dbReference>
<feature type="compositionally biased region" description="Pro residues" evidence="1">
    <location>
        <begin position="182"/>
        <end position="194"/>
    </location>
</feature>
<evidence type="ECO:0000313" key="3">
    <source>
        <dbReference type="EMBL" id="QEE27144.1"/>
    </source>
</evidence>
<organism evidence="3 4">
    <name type="scientific">Terriglobus albidus</name>
    <dbReference type="NCBI Taxonomy" id="1592106"/>
    <lineage>
        <taxon>Bacteria</taxon>
        <taxon>Pseudomonadati</taxon>
        <taxon>Acidobacteriota</taxon>
        <taxon>Terriglobia</taxon>
        <taxon>Terriglobales</taxon>
        <taxon>Acidobacteriaceae</taxon>
        <taxon>Terriglobus</taxon>
    </lineage>
</organism>
<feature type="region of interest" description="Disordered" evidence="1">
    <location>
        <begin position="99"/>
        <end position="246"/>
    </location>
</feature>
<feature type="compositionally biased region" description="Polar residues" evidence="1">
    <location>
        <begin position="205"/>
        <end position="219"/>
    </location>
</feature>
<feature type="compositionally biased region" description="Low complexity" evidence="1">
    <location>
        <begin position="157"/>
        <end position="181"/>
    </location>
</feature>
<keyword evidence="2" id="KW-0812">Transmembrane</keyword>
<dbReference type="PANTHER" id="PTHR33446">
    <property type="entry name" value="PROTEIN TONB-RELATED"/>
    <property type="match status" value="1"/>
</dbReference>